<dbReference type="Pfam" id="PF00521">
    <property type="entry name" value="DNA_topoisoIV"/>
    <property type="match status" value="1"/>
</dbReference>
<dbReference type="InterPro" id="IPR013758">
    <property type="entry name" value="Topo_IIA_A/C_ab"/>
</dbReference>
<keyword evidence="4 7" id="KW-0238">DNA-binding</keyword>
<evidence type="ECO:0000256" key="3">
    <source>
        <dbReference type="ARBA" id="ARBA00023029"/>
    </source>
</evidence>
<dbReference type="GO" id="GO:0005694">
    <property type="term" value="C:chromosome"/>
    <property type="evidence" value="ECO:0007669"/>
    <property type="project" value="InterPro"/>
</dbReference>
<feature type="domain" description="Topo IIA-type catalytic" evidence="9">
    <location>
        <begin position="38"/>
        <end position="501"/>
    </location>
</feature>
<dbReference type="EC" id="5.6.2.2" evidence="7"/>
<keyword evidence="6 7" id="KW-0413">Isomerase</keyword>
<dbReference type="InterPro" id="IPR035516">
    <property type="entry name" value="Gyrase/topoIV_suA_C"/>
</dbReference>
<dbReference type="GO" id="GO:0005524">
    <property type="term" value="F:ATP binding"/>
    <property type="evidence" value="ECO:0007669"/>
    <property type="project" value="InterPro"/>
</dbReference>
<gene>
    <name evidence="7 10" type="primary">parC</name>
    <name evidence="10" type="ORF">NNL22_13925</name>
</gene>
<name>A0A9E8HQV4_9ALTE</name>
<keyword evidence="11" id="KW-1185">Reference proteome</keyword>
<keyword evidence="3 7" id="KW-0799">Topoisomerase</keyword>
<evidence type="ECO:0000313" key="10">
    <source>
        <dbReference type="EMBL" id="UZW74114.1"/>
    </source>
</evidence>
<evidence type="ECO:0000256" key="7">
    <source>
        <dbReference type="HAMAP-Rule" id="MF_00936"/>
    </source>
</evidence>
<dbReference type="GO" id="GO:0006265">
    <property type="term" value="P:DNA topological change"/>
    <property type="evidence" value="ECO:0007669"/>
    <property type="project" value="UniProtKB-UniRule"/>
</dbReference>
<evidence type="ECO:0000256" key="4">
    <source>
        <dbReference type="ARBA" id="ARBA00023125"/>
    </source>
</evidence>
<dbReference type="PANTHER" id="PTHR43493">
    <property type="entry name" value="DNA GYRASE/TOPOISOMERASE SUBUNIT A"/>
    <property type="match status" value="1"/>
</dbReference>
<dbReference type="Gene3D" id="3.90.199.10">
    <property type="entry name" value="Topoisomerase II, domain 5"/>
    <property type="match status" value="1"/>
</dbReference>
<dbReference type="KEGG" id="asem:NNL22_13925"/>
<dbReference type="CDD" id="cd00187">
    <property type="entry name" value="TOP4c"/>
    <property type="match status" value="1"/>
</dbReference>
<dbReference type="EMBL" id="CP101527">
    <property type="protein sequence ID" value="UZW74114.1"/>
    <property type="molecule type" value="Genomic_DNA"/>
</dbReference>
<keyword evidence="5 7" id="KW-0472">Membrane</keyword>
<dbReference type="InterPro" id="IPR013757">
    <property type="entry name" value="Topo_IIA_A_a_sf"/>
</dbReference>
<feature type="site" description="Interaction with DNA" evidence="7">
    <location>
        <position position="84"/>
    </location>
</feature>
<dbReference type="NCBIfam" id="NF004044">
    <property type="entry name" value="PRK05561.1"/>
    <property type="match status" value="1"/>
</dbReference>
<comment type="subcellular location">
    <subcellularLocation>
        <location evidence="7">Cell membrane</location>
        <topology evidence="7">Peripheral membrane protein</topology>
    </subcellularLocation>
</comment>
<accession>A0A9E8HQV4</accession>
<dbReference type="PANTHER" id="PTHR43493:SF1">
    <property type="entry name" value="DNA TOPOISOMERASE 4 SUBUNIT A"/>
    <property type="match status" value="1"/>
</dbReference>
<evidence type="ECO:0000256" key="8">
    <source>
        <dbReference type="PROSITE-ProRule" id="PRU01384"/>
    </source>
</evidence>
<keyword evidence="2 7" id="KW-1003">Cell membrane</keyword>
<comment type="subunit">
    <text evidence="7">Heterotetramer composed of ParC and ParE.</text>
</comment>
<dbReference type="Gene3D" id="1.10.268.10">
    <property type="entry name" value="Topoisomerase, domain 3"/>
    <property type="match status" value="1"/>
</dbReference>
<protein>
    <recommendedName>
        <fullName evidence="7">DNA topoisomerase 4 subunit A</fullName>
        <ecNumber evidence="7">5.6.2.2</ecNumber>
    </recommendedName>
    <alternativeName>
        <fullName evidence="7">Topoisomerase IV subunit A</fullName>
    </alternativeName>
</protein>
<dbReference type="SUPFAM" id="SSF101904">
    <property type="entry name" value="GyrA/ParC C-terminal domain-like"/>
    <property type="match status" value="1"/>
</dbReference>
<evidence type="ECO:0000313" key="11">
    <source>
        <dbReference type="Proteomes" id="UP001164472"/>
    </source>
</evidence>
<evidence type="ECO:0000256" key="6">
    <source>
        <dbReference type="ARBA" id="ARBA00023235"/>
    </source>
</evidence>
<evidence type="ECO:0000256" key="1">
    <source>
        <dbReference type="ARBA" id="ARBA00000185"/>
    </source>
</evidence>
<dbReference type="Proteomes" id="UP001164472">
    <property type="component" value="Chromosome"/>
</dbReference>
<dbReference type="GO" id="GO:0005737">
    <property type="term" value="C:cytoplasm"/>
    <property type="evidence" value="ECO:0007669"/>
    <property type="project" value="TreeGrafter"/>
</dbReference>
<dbReference type="GO" id="GO:0009330">
    <property type="term" value="C:DNA topoisomerase type II (double strand cut, ATP-hydrolyzing) complex"/>
    <property type="evidence" value="ECO:0007669"/>
    <property type="project" value="TreeGrafter"/>
</dbReference>
<dbReference type="InterPro" id="IPR006691">
    <property type="entry name" value="GyrA/parC_rep"/>
</dbReference>
<evidence type="ECO:0000259" key="9">
    <source>
        <dbReference type="PROSITE" id="PS52040"/>
    </source>
</evidence>
<dbReference type="GO" id="GO:0007059">
    <property type="term" value="P:chromosome segregation"/>
    <property type="evidence" value="ECO:0007669"/>
    <property type="project" value="UniProtKB-UniRule"/>
</dbReference>
<comment type="similarity">
    <text evidence="7">Belongs to the type II topoisomerase GyrA/ParC subunit family. ParC type 1 subfamily.</text>
</comment>
<dbReference type="Gene3D" id="3.30.1360.40">
    <property type="match status" value="1"/>
</dbReference>
<reference evidence="10" key="1">
    <citation type="submission" date="2022-07" db="EMBL/GenBank/DDBJ databases">
        <title>Alkalimarinus sp. nov., isolated from gut of a Alitta virens.</title>
        <authorList>
            <person name="Yang A.I."/>
            <person name="Shin N.-R."/>
        </authorList>
    </citation>
    <scope>NUCLEOTIDE SEQUENCE</scope>
    <source>
        <strain evidence="10">FA028</strain>
    </source>
</reference>
<comment type="function">
    <text evidence="7">Topoisomerase IV is essential for chromosome segregation. It relaxes supercoiled DNA. Performs the decatenation events required during the replication of a circular DNA molecule.</text>
</comment>
<dbReference type="HAMAP" id="MF_00936">
    <property type="entry name" value="ParC_type1"/>
    <property type="match status" value="1"/>
</dbReference>
<dbReference type="AlphaFoldDB" id="A0A9E8HQV4"/>
<dbReference type="InterPro" id="IPR013760">
    <property type="entry name" value="Topo_IIA-like_dom_sf"/>
</dbReference>
<proteinExistence type="inferred from homology"/>
<organism evidence="10 11">
    <name type="scientific">Alkalimarinus sediminis</name>
    <dbReference type="NCBI Taxonomy" id="1632866"/>
    <lineage>
        <taxon>Bacteria</taxon>
        <taxon>Pseudomonadati</taxon>
        <taxon>Pseudomonadota</taxon>
        <taxon>Gammaproteobacteria</taxon>
        <taxon>Alteromonadales</taxon>
        <taxon>Alteromonadaceae</taxon>
        <taxon>Alkalimarinus</taxon>
    </lineage>
</organism>
<feature type="active site" description="O-(5'-phospho-DNA)-tyrosine intermediate" evidence="7 8">
    <location>
        <position position="127"/>
    </location>
</feature>
<dbReference type="FunFam" id="1.10.268.10:FF:000001">
    <property type="entry name" value="DNA gyrase subunit A"/>
    <property type="match status" value="1"/>
</dbReference>
<dbReference type="GO" id="GO:0003918">
    <property type="term" value="F:DNA topoisomerase type II (double strand cut, ATP-hydrolyzing) activity"/>
    <property type="evidence" value="ECO:0007669"/>
    <property type="project" value="UniProtKB-UniRule"/>
</dbReference>
<feature type="site" description="Interaction with DNA" evidence="7">
    <location>
        <position position="82"/>
    </location>
</feature>
<dbReference type="SMART" id="SM00434">
    <property type="entry name" value="TOP4c"/>
    <property type="match status" value="1"/>
</dbReference>
<dbReference type="NCBIfam" id="TIGR01062">
    <property type="entry name" value="parC_Gneg"/>
    <property type="match status" value="1"/>
</dbReference>
<dbReference type="Pfam" id="PF03989">
    <property type="entry name" value="DNA_gyraseA_C"/>
    <property type="match status" value="2"/>
</dbReference>
<feature type="site" description="Transition state stabilizer" evidence="7">
    <location>
        <position position="126"/>
    </location>
</feature>
<comment type="catalytic activity">
    <reaction evidence="1 7 8">
        <text>ATP-dependent breakage, passage and rejoining of double-stranded DNA.</text>
        <dbReference type="EC" id="5.6.2.2"/>
    </reaction>
</comment>
<dbReference type="InterPro" id="IPR050220">
    <property type="entry name" value="Type_II_DNA_Topoisomerases"/>
</dbReference>
<dbReference type="RefSeq" id="WP_251811285.1">
    <property type="nucleotide sequence ID" value="NZ_CP101527.1"/>
</dbReference>
<dbReference type="Gene3D" id="2.120.10.90">
    <property type="entry name" value="DNA gyrase/topoisomerase IV, subunit A, C-terminal"/>
    <property type="match status" value="1"/>
</dbReference>
<dbReference type="SUPFAM" id="SSF56719">
    <property type="entry name" value="Type II DNA topoisomerase"/>
    <property type="match status" value="1"/>
</dbReference>
<evidence type="ECO:0000256" key="5">
    <source>
        <dbReference type="ARBA" id="ARBA00023136"/>
    </source>
</evidence>
<dbReference type="GO" id="GO:0003677">
    <property type="term" value="F:DNA binding"/>
    <property type="evidence" value="ECO:0007669"/>
    <property type="project" value="UniProtKB-UniRule"/>
</dbReference>
<dbReference type="InterPro" id="IPR002205">
    <property type="entry name" value="Topo_IIA_dom_A"/>
</dbReference>
<dbReference type="GO" id="GO:0019897">
    <property type="term" value="C:extrinsic component of plasma membrane"/>
    <property type="evidence" value="ECO:0007669"/>
    <property type="project" value="UniProtKB-UniRule"/>
</dbReference>
<dbReference type="InterPro" id="IPR005742">
    <property type="entry name" value="TopoIV_A_Gneg"/>
</dbReference>
<feature type="site" description="Interaction with DNA" evidence="7">
    <location>
        <position position="46"/>
    </location>
</feature>
<sequence>MTTIIDQLDEGVERVSLKEYTEKAYLDYSMYVILDRALPHIGDGLKPVQRRIVYAMSELGLKSTAKYKKSARTVGDVLGKFHPHGDSACYEAMVLMAQPFSYRYPLVDGQGNWGAPDDPKSFAAMRYTESRLAHYSETLLSELGQGTVDWGPNFDGTMEEPLTLPARLPNLLLNGTTGIAVGMATDIPPHNLREVAAACVRLLEEPSATTEQLLEHVKGPDFPTGAEIITPQAELQKIYETGRGSLRMRAVYTQESGDIVITELPHQASGAKVLEQIAAQMQAKKLPMVADLRDESDHENPTRLVIVPKSNRIDINALMAHLFSSTDLEKTYRVNINVIGIDGRPAVKGLLTLLTEWLRYRTDTVRRRLQYRLDKVLKRLHLLEGLLTAFLNIDEVIHIIRTEDEPKVELMQRFDLTEIQADYILDTKLRQLARLEEMKIRSEQDELEKERIYLEKVLGSAQRLKTLVKKELIADAETFGDDRRSPIVARAEAKAFSEADLVSSEPVTVVLSDKGWVRSAKGHDIDPAGLSYKAGDSYALSAKGRSNEGVVFLDSTGRAYTLPAHTLPSARGQGEPLTGRINPPSGATFKGVVMGNLDSKLLMMSDGGYGFVTSLGDLQSKNKAGKAALILPKGAEVMMPIPISDATRQYLVAVSNEGRMLAFPVRDLPELSKGKGNKIISIPSARVQSREEIMALVAVFCEEDNLVIHSGKRHLKLRFSDLEHYLGERGRRGHKLPRGLQKVDRIEVIPGRRDSSGDANSIDGMES</sequence>
<evidence type="ECO:0000256" key="2">
    <source>
        <dbReference type="ARBA" id="ARBA00022475"/>
    </source>
</evidence>
<dbReference type="PROSITE" id="PS52040">
    <property type="entry name" value="TOPO_IIA"/>
    <property type="match status" value="1"/>
</dbReference>